<keyword evidence="3" id="KW-1185">Reference proteome</keyword>
<sequence length="202" mass="22953">MKIKHIVLSVLAITSTHIFADECKYPNNEPLLIDDGSQRIIQQQARNTWDDWIWRGQAFKCPSTGTQSCMYQWSQAQTTGYSWAVGGTLNFDKIPVIGKYMPASINGSYTRNKSLTTTFGWNVTLQPGYSAEPIQVVTRRWMKGVYKGVWVNDGGQCNGESKWAPSVRPNRTSMYNWDSNRIATSWSTNAVVNTYATYHVYK</sequence>
<proteinExistence type="predicted"/>
<feature type="chain" id="PRO_5017246235" evidence="1">
    <location>
        <begin position="21"/>
        <end position="202"/>
    </location>
</feature>
<feature type="signal peptide" evidence="1">
    <location>
        <begin position="1"/>
        <end position="20"/>
    </location>
</feature>
<evidence type="ECO:0000313" key="2">
    <source>
        <dbReference type="EMBL" id="SDB82943.1"/>
    </source>
</evidence>
<gene>
    <name evidence="2" type="ORF">SAMN05421733_101395</name>
</gene>
<dbReference type="EMBL" id="FMYL01000001">
    <property type="protein sequence ID" value="SDB82943.1"/>
    <property type="molecule type" value="Genomic_DNA"/>
</dbReference>
<protein>
    <submittedName>
        <fullName evidence="2">Uncharacterized protein</fullName>
    </submittedName>
</protein>
<accession>A0A1G6GM83</accession>
<evidence type="ECO:0000256" key="1">
    <source>
        <dbReference type="SAM" id="SignalP"/>
    </source>
</evidence>
<organism evidence="2 3">
    <name type="scientific">Acinetobacter boissieri</name>
    <dbReference type="NCBI Taxonomy" id="1219383"/>
    <lineage>
        <taxon>Bacteria</taxon>
        <taxon>Pseudomonadati</taxon>
        <taxon>Pseudomonadota</taxon>
        <taxon>Gammaproteobacteria</taxon>
        <taxon>Moraxellales</taxon>
        <taxon>Moraxellaceae</taxon>
        <taxon>Acinetobacter</taxon>
    </lineage>
</organism>
<dbReference type="RefSeq" id="WP_092746644.1">
    <property type="nucleotide sequence ID" value="NZ_FMYL01000001.1"/>
</dbReference>
<dbReference type="AlphaFoldDB" id="A0A1G6GM83"/>
<name>A0A1G6GM83_9GAMM</name>
<reference evidence="3" key="1">
    <citation type="submission" date="2016-09" db="EMBL/GenBank/DDBJ databases">
        <authorList>
            <person name="Varghese N."/>
            <person name="Submissions S."/>
        </authorList>
    </citation>
    <scope>NUCLEOTIDE SEQUENCE [LARGE SCALE GENOMIC DNA]</scope>
    <source>
        <strain evidence="3">ANC 4422</strain>
    </source>
</reference>
<evidence type="ECO:0000313" key="3">
    <source>
        <dbReference type="Proteomes" id="UP000242501"/>
    </source>
</evidence>
<dbReference type="Proteomes" id="UP000242501">
    <property type="component" value="Unassembled WGS sequence"/>
</dbReference>
<dbReference type="OrthoDB" id="6681673at2"/>
<keyword evidence="1" id="KW-0732">Signal</keyword>